<sequence>MTFDFPKGADRFAKDYLEELLSPLGTVETSKDVAGEVLEIDVYFVPSPQSQIDPEILGLLGRFAEKPGLFEPFRNAVTISEIRSCTIKFCNTCAKKEREAKRNKVRLSEDYLPKLWILSPTASPEFLDGFNTKPDEENWLPGIHFFGKSWRMAIVVIHQLPVIPETLWLRLLGKGGVQKRAIEEVQSLDINNPLREKAINLLANLKTTLELSQNLDTEDRDLIMQLSPIYEQRLAEAEQKGRQEGRQEGEINERRTIIENLLRVRFGTLDNSLQGIVEPLLALPPEEFSSLLLQLSNLSREDLLRRFHQH</sequence>
<keyword evidence="2" id="KW-1185">Reference proteome</keyword>
<reference evidence="2" key="1">
    <citation type="journal article" date="2021" name="Science">
        <title>Hunting the eagle killer: A cyanobacterial neurotoxin causes vacuolar myelinopathy.</title>
        <authorList>
            <person name="Breinlinger S."/>
            <person name="Phillips T.J."/>
            <person name="Haram B.N."/>
            <person name="Mares J."/>
            <person name="Martinez Yerena J.A."/>
            <person name="Hrouzek P."/>
            <person name="Sobotka R."/>
            <person name="Henderson W.M."/>
            <person name="Schmieder P."/>
            <person name="Williams S.M."/>
            <person name="Lauderdale J.D."/>
            <person name="Wilde H.D."/>
            <person name="Gerrin W."/>
            <person name="Kust A."/>
            <person name="Washington J.W."/>
            <person name="Wagner C."/>
            <person name="Geier B."/>
            <person name="Liebeke M."/>
            <person name="Enke H."/>
            <person name="Niedermeyer T.H.J."/>
            <person name="Wilde S.B."/>
        </authorList>
    </citation>
    <scope>NUCLEOTIDE SEQUENCE [LARGE SCALE GENOMIC DNA]</scope>
    <source>
        <strain evidence="2">Thurmond2011</strain>
    </source>
</reference>
<dbReference type="AlphaFoldDB" id="A0AAP5I2Y4"/>
<accession>A0AAP5I2Y4</accession>
<comment type="caution">
    <text evidence="1">The sequence shown here is derived from an EMBL/GenBank/DDBJ whole genome shotgun (WGS) entry which is preliminary data.</text>
</comment>
<gene>
    <name evidence="1" type="ORF">G7B40_004420</name>
</gene>
<dbReference type="Proteomes" id="UP000667802">
    <property type="component" value="Unassembled WGS sequence"/>
</dbReference>
<dbReference type="RefSeq" id="WP_208338196.1">
    <property type="nucleotide sequence ID" value="NZ_CAWQFN010000041.1"/>
</dbReference>
<evidence type="ECO:0008006" key="3">
    <source>
        <dbReference type="Google" id="ProtNLM"/>
    </source>
</evidence>
<evidence type="ECO:0000313" key="2">
    <source>
        <dbReference type="Proteomes" id="UP000667802"/>
    </source>
</evidence>
<name>A0AAP5I2Y4_9CYAN</name>
<protein>
    <recommendedName>
        <fullName evidence="3">Flagellar assembly protein H</fullName>
    </recommendedName>
</protein>
<organism evidence="1 2">
    <name type="scientific">Aetokthonos hydrillicola Thurmond2011</name>
    <dbReference type="NCBI Taxonomy" id="2712845"/>
    <lineage>
        <taxon>Bacteria</taxon>
        <taxon>Bacillati</taxon>
        <taxon>Cyanobacteriota</taxon>
        <taxon>Cyanophyceae</taxon>
        <taxon>Nostocales</taxon>
        <taxon>Hapalosiphonaceae</taxon>
        <taxon>Aetokthonos</taxon>
    </lineage>
</organism>
<evidence type="ECO:0000313" key="1">
    <source>
        <dbReference type="EMBL" id="MDR9893819.1"/>
    </source>
</evidence>
<proteinExistence type="predicted"/>
<dbReference type="EMBL" id="JAALHA020000001">
    <property type="protein sequence ID" value="MDR9893819.1"/>
    <property type="molecule type" value="Genomic_DNA"/>
</dbReference>